<feature type="compositionally biased region" description="Low complexity" evidence="1">
    <location>
        <begin position="756"/>
        <end position="769"/>
    </location>
</feature>
<evidence type="ECO:0000313" key="3">
    <source>
        <dbReference type="Proteomes" id="UP001470230"/>
    </source>
</evidence>
<organism evidence="2 3">
    <name type="scientific">Tritrichomonas musculus</name>
    <dbReference type="NCBI Taxonomy" id="1915356"/>
    <lineage>
        <taxon>Eukaryota</taxon>
        <taxon>Metamonada</taxon>
        <taxon>Parabasalia</taxon>
        <taxon>Tritrichomonadida</taxon>
        <taxon>Tritrichomonadidae</taxon>
        <taxon>Tritrichomonas</taxon>
    </lineage>
</organism>
<evidence type="ECO:0000313" key="2">
    <source>
        <dbReference type="EMBL" id="KAK8884627.1"/>
    </source>
</evidence>
<sequence length="1171" mass="137426">MKTFIYSLDSLFSKSIKVDTHKCKTVYDLKKEIASDLHTNSTNISILNEKNDELSKVEYNHEFIVKINFRYESLTFVFRFPEIFLNIYIENCYKMTFDEIIDEFKKKQLFYSSTCIKHYIQFKNSGNEVLHIKYPFIAITSDSHIQVEMKCEYVIIKYGYKKFILSDTEHVYDANNLIQKIYSNSKSVLLLDRNKKERLGYEKLNKYETYNIVVLYTVRFQDINNFKSYFSQEIDFLTKVDEVKQIIAQKYSKNDTRLYKYDIRLFDEFRKPISDSFKTLKSYQFLDKVFYFDTGSNNQVKISPKKLESHKISNKDGDQLNSYSKHTEKNKKIDDSYNNSTKVKFESKDNYNYNSDDDIEIIDDETNSEFQSTNESISNDSSDYYPSHQAKPIIRSDQKNGSKNKDDDCYNKQTIKPRQQICPKHTNQSYNGLELNSEYNSLNKEGSTFNNIKQNYESKFDINYTDSNDDSNVDNLTTGIKYHFTNQNIIYDESKENNNTFNNNKQKSKYEPANPINITDSNDDFHQNDQTTVTKYQQNQERIIHDDLKGNKKTYNNNEPTSYTSYTDSNNDSYANNSTTWTKYHQTKQNIIHDDFKENNNTLNNTEPTNYTSYTDSNDDSYANNPTTGTEYHQTKQNIIHDEFKGNNRTFNNTEPTYYNSYYSYTDSKDVSYEKDQPTVTKYHLTKQNIIHDDLKEDNNKFNDIKPKSKYEPTSHTSFTDSSDDLHQSNQQAGTKYHLTKEDIIHDDLKEYDNTINNIEPTNNTNYTDSNDDSYEKDQPIVTKYHLTKQNIIHDDLKENNNTFNDIKPKSKYEPTNYTSYTDSNDDSYANNQSAGTKYHLTKENIIHDDLNEYNDTLNNNKPESKYEPTNSSSHTDSNNDFNKSDQPTVTKYHLTKQNIFDDDINNGKEGLYPSNSKFTINNRPKPESESQYQPMNHFDHNDFSENKNEGSNSNAEYHTKNQISNENNLSNSEKIENTYYFDHFNDSSSSTNNANKTTFCEDEKSTKTELNQKQKSVSDDIFISNDYNDIEVSDESEIKHYSHALKEEEDKNELFYKKEDDNPKLHYMQSSSSEYEKHANANINDNIVLIEEEEEEMEDENPSQNDNQRHSSHNIISTNEKNASTNIDNDIVLIEEEEEETDNVTPSQDDNQHHSSHNILSFSSDDNNKE</sequence>
<feature type="compositionally biased region" description="Polar residues" evidence="1">
    <location>
        <begin position="1114"/>
        <end position="1129"/>
    </location>
</feature>
<feature type="region of interest" description="Disordered" evidence="1">
    <location>
        <begin position="698"/>
        <end position="729"/>
    </location>
</feature>
<feature type="compositionally biased region" description="Low complexity" evidence="1">
    <location>
        <begin position="599"/>
        <end position="612"/>
    </location>
</feature>
<feature type="compositionally biased region" description="Polar residues" evidence="1">
    <location>
        <begin position="914"/>
        <end position="923"/>
    </location>
</feature>
<feature type="region of interest" description="Disordered" evidence="1">
    <location>
        <begin position="756"/>
        <end position="776"/>
    </location>
</feature>
<feature type="region of interest" description="Disordered" evidence="1">
    <location>
        <begin position="902"/>
        <end position="957"/>
    </location>
</feature>
<feature type="region of interest" description="Disordered" evidence="1">
    <location>
        <begin position="1094"/>
        <end position="1171"/>
    </location>
</feature>
<evidence type="ECO:0000256" key="1">
    <source>
        <dbReference type="SAM" id="MobiDB-lite"/>
    </source>
</evidence>
<comment type="caution">
    <text evidence="2">The sequence shown here is derived from an EMBL/GenBank/DDBJ whole genome shotgun (WGS) entry which is preliminary data.</text>
</comment>
<feature type="compositionally biased region" description="Basic and acidic residues" evidence="1">
    <location>
        <begin position="938"/>
        <end position="949"/>
    </location>
</feature>
<name>A0ABR2K2B5_9EUKA</name>
<feature type="compositionally biased region" description="Basic and acidic residues" evidence="1">
    <location>
        <begin position="698"/>
        <end position="713"/>
    </location>
</feature>
<feature type="region of interest" description="Disordered" evidence="1">
    <location>
        <begin position="799"/>
        <end position="833"/>
    </location>
</feature>
<dbReference type="EMBL" id="JAPFFF010000008">
    <property type="protein sequence ID" value="KAK8884627.1"/>
    <property type="molecule type" value="Genomic_DNA"/>
</dbReference>
<feature type="compositionally biased region" description="Polar residues" evidence="1">
    <location>
        <begin position="370"/>
        <end position="384"/>
    </location>
</feature>
<feature type="compositionally biased region" description="Basic and acidic residues" evidence="1">
    <location>
        <begin position="325"/>
        <end position="335"/>
    </location>
</feature>
<feature type="compositionally biased region" description="Low complexity" evidence="1">
    <location>
        <begin position="870"/>
        <end position="882"/>
    </location>
</feature>
<feature type="region of interest" description="Disordered" evidence="1">
    <location>
        <begin position="597"/>
        <end position="630"/>
    </location>
</feature>
<feature type="region of interest" description="Disordered" evidence="1">
    <location>
        <begin position="307"/>
        <end position="335"/>
    </location>
</feature>
<feature type="compositionally biased region" description="Basic and acidic residues" evidence="1">
    <location>
        <begin position="394"/>
        <end position="410"/>
    </location>
</feature>
<gene>
    <name evidence="2" type="ORF">M9Y10_043743</name>
</gene>
<keyword evidence="3" id="KW-1185">Reference proteome</keyword>
<dbReference type="Proteomes" id="UP001470230">
    <property type="component" value="Unassembled WGS sequence"/>
</dbReference>
<feature type="compositionally biased region" description="Polar residues" evidence="1">
    <location>
        <begin position="1158"/>
        <end position="1171"/>
    </location>
</feature>
<accession>A0ABR2K2B5</accession>
<feature type="region of interest" description="Disordered" evidence="1">
    <location>
        <begin position="368"/>
        <end position="426"/>
    </location>
</feature>
<evidence type="ECO:0008006" key="4">
    <source>
        <dbReference type="Google" id="ProtNLM"/>
    </source>
</evidence>
<protein>
    <recommendedName>
        <fullName evidence="4">Ubiquitin-like domain-containing protein</fullName>
    </recommendedName>
</protein>
<feature type="compositionally biased region" description="Basic and acidic residues" evidence="1">
    <location>
        <begin position="307"/>
        <end position="318"/>
    </location>
</feature>
<feature type="region of interest" description="Disordered" evidence="1">
    <location>
        <begin position="853"/>
        <end position="887"/>
    </location>
</feature>
<reference evidence="2 3" key="1">
    <citation type="submission" date="2024-04" db="EMBL/GenBank/DDBJ databases">
        <title>Tritrichomonas musculus Genome.</title>
        <authorList>
            <person name="Alves-Ferreira E."/>
            <person name="Grigg M."/>
            <person name="Lorenzi H."/>
            <person name="Galac M."/>
        </authorList>
    </citation>
    <scope>NUCLEOTIDE SEQUENCE [LARGE SCALE GENOMIC DNA]</scope>
    <source>
        <strain evidence="2 3">EAF2021</strain>
    </source>
</reference>
<feature type="compositionally biased region" description="Polar residues" evidence="1">
    <location>
        <begin position="553"/>
        <end position="572"/>
    </location>
</feature>
<feature type="region of interest" description="Disordered" evidence="1">
    <location>
        <begin position="544"/>
        <end position="572"/>
    </location>
</feature>
<feature type="compositionally biased region" description="Acidic residues" evidence="1">
    <location>
        <begin position="1134"/>
        <end position="1143"/>
    </location>
</feature>
<feature type="compositionally biased region" description="Polar residues" evidence="1">
    <location>
        <begin position="814"/>
        <end position="833"/>
    </location>
</feature>
<feature type="compositionally biased region" description="Polar residues" evidence="1">
    <location>
        <begin position="613"/>
        <end position="630"/>
    </location>
</feature>
<proteinExistence type="predicted"/>